<accession>A0A3Q1I8L1</accession>
<dbReference type="PANTHER" id="PTHR47633:SF8">
    <property type="entry name" value="SPEG NEIGHBOR PROTEIN"/>
    <property type="match status" value="1"/>
</dbReference>
<dbReference type="RefSeq" id="XP_026232365.1">
    <property type="nucleotide sequence ID" value="XM_026376580.1"/>
</dbReference>
<feature type="region of interest" description="Disordered" evidence="2">
    <location>
        <begin position="1172"/>
        <end position="1279"/>
    </location>
</feature>
<keyword evidence="3" id="KW-1133">Transmembrane helix</keyword>
<sequence>MTTGENDETGGVGCVILGEGETGDGNQKPSPSFTTLSTIAIQAGQSQIVVSVLQSGSLLHLQLVQVHPGLCEIGLSKDENQMLIQEQQQLIEKLKKHEREVLAVVENRQESERRKKKNKEIKKGEDVDEAMVASLSEGWSLLLHLLERRQEVLMLASDFFQKAQEFGVSINRAENLQIKPDDEKQVTYNSMSRDLLGKSLHVLTSSSVLLQKLRQLQRTEVLLKRGRALQQEEESSHCSRGMVLKLEEMVEMLQDRRRKVDRTIRLQLQQVKDNIMNCKKEEESRQKCGPDEILDQIQQCESTSAPKTAENLQSDSRTEETTVWQFGSRSENTGLLDSASRSDSKELQPKGSSSKETRDLQSGLRSVLKPGFVLKEKINLQPGSKSEDNRDLQSGSKFDLKPGSRSEAGEVGLSELSRDQDETKDVPSRQQVGPQSMLGNKTENREDHAHQTFLTNRRQQLLLSCEQLLDKVWSWVQQGSSVLSNCSEARLQLCEAEDSLNTHLQLHTQAESAGLDAENLRRVLDQITALHTDSTSRDSGHPPSEPSRQLSPLKALTEQLKKGSIGKQTRTSTTSSSLEADSSFTFSPELTGRVDLVLKELQSLNRKLNSNLQLLQLYVTFLRAAQQVEEEVEELKEMCRRRPEEEQESPSSCSHVRSPQKKKQVDACWQETLQRCHTAQEMGHDCVHTVTTVSGSGLNLQALLWAVQQMLERLSKTEQEVNELQTQQLQEDMRFYRKYHDRLLKSQQDLKSVSELLDSCTSMDLGLDLQTSRLQEHFIQARPHLIKLDAEVEYTVRSWESLRGVQERLEVKEEEVLSCVELLKLQKRVKDKIQQSESILNRTSSFHLTAKKLEALLQSDPASNSTGSTGLCGSTEAELRRHRDDRQQIQSLFETASTLKTEICTAVKHSGCTCFRVQQLETRLLDLDSLCSSWLREAARREEKLHRQLLTDALNDDISQLRDSFKELKKRFSNTKFNYLKRNDRTRNMKAIRNQLQQVETYKEKLQVLRKRLQAVMSRLGSDVKDRSAARQTEDAVNELQRQMGEFERSVSEYQKTLDMTCRLQKAMEEYQFWCEEASATIARVGKFSLECRSTEAVSVLSRQFEKFVWPTVPQQEERISQMTELAVTLHGEEDGRRYVEKTVSKHSQMVESIRKLSDGLMELEAKLKMESLKQQQHEIKEESPMEQRTEEETQEKDEDKEKKTKGNRKMKKKEQMDNRSTQESADVYELKETGHTPELTSEQEGREVLMKTQTAANKKPQLRKSPSQEPDSERSERLTSSYFSTHTFILSCTPVEAHRQAHAIQATLPYSRTGSSLTDIRRKERQETGQQNVSAGGLMELELQQQEAMTEDSLSTDDYECVSPDDISLPPLAETPESIMVQSDIEDGFCFSCHSVHISQYSHHYPTQPEHHGSSTATAQQQTESSQTDGGLTPPTSLHSSTRFRSESSSFVQCPLTGSAPVPNMFTSTLCGNLRTEETITSDFPQSDDLPMGNAEMSFTSGSNLVHRSNTTDRLNDVPVKRSSLQSEHNSQNKQPRRNSHGENTQNVTYIHGILPKTDPLLQAADLIPSPTLPQILSPNLDLNKGKTYSQHTGFLLNTRTDNYQDSLTECFSDTGSGLNQAINSQIIKETFSGYSSSSPQASFLPQSETSPQIDTAASLKDTSSSFTATTTGTQQGVYSLSSSSEGHCTLEQPGSKENLFSTGAGDLPDVHVPILLEPNDISNIKISSSTTINSNRFINNQSYQTVYSLHESLTSTSTQQCVHDSGSRPAAPPQPEAQMQALAQQANLHAHPHHHPSSPPHILTPDRDPDICQPMAIREEIRLTPQIQGPPLPAPPSPLPRAQTESLPQGKASTYVPTCFTRPLSRATVMEGSPVTLEVEVTGESKPTLTWFKDGEVSATSLGRVLACEDEKHFLFIPEASDSDGGLYKVRAANYQNSQLVASSSSDKWSMAEVLDTISVDWQTWFGTLCVLLWLLYLIVL</sequence>
<feature type="transmembrane region" description="Helical" evidence="3">
    <location>
        <begin position="1964"/>
        <end position="1982"/>
    </location>
</feature>
<reference evidence="5" key="3">
    <citation type="submission" date="2025-09" db="UniProtKB">
        <authorList>
            <consortium name="Ensembl"/>
        </authorList>
    </citation>
    <scope>IDENTIFICATION</scope>
</reference>
<dbReference type="GeneTree" id="ENSGT00940000164697"/>
<feature type="region of interest" description="Disordered" evidence="2">
    <location>
        <begin position="301"/>
        <end position="364"/>
    </location>
</feature>
<organism evidence="5 6">
    <name type="scientific">Anabas testudineus</name>
    <name type="common">Climbing perch</name>
    <name type="synonym">Anthias testudineus</name>
    <dbReference type="NCBI Taxonomy" id="64144"/>
    <lineage>
        <taxon>Eukaryota</taxon>
        <taxon>Metazoa</taxon>
        <taxon>Chordata</taxon>
        <taxon>Craniata</taxon>
        <taxon>Vertebrata</taxon>
        <taxon>Euteleostomi</taxon>
        <taxon>Actinopterygii</taxon>
        <taxon>Neopterygii</taxon>
        <taxon>Teleostei</taxon>
        <taxon>Neoteleostei</taxon>
        <taxon>Acanthomorphata</taxon>
        <taxon>Anabantaria</taxon>
        <taxon>Anabantiformes</taxon>
        <taxon>Anabantoidei</taxon>
        <taxon>Anabantidae</taxon>
        <taxon>Anabas</taxon>
    </lineage>
</organism>
<feature type="region of interest" description="Disordered" evidence="2">
    <location>
        <begin position="1404"/>
        <end position="1445"/>
    </location>
</feature>
<feature type="compositionally biased region" description="Basic and acidic residues" evidence="2">
    <location>
        <begin position="1172"/>
        <end position="1205"/>
    </location>
</feature>
<dbReference type="Ensembl" id="ENSATET00000018164.3">
    <property type="protein sequence ID" value="ENSATEP00000017867.3"/>
    <property type="gene ID" value="ENSATEG00000012433.3"/>
</dbReference>
<evidence type="ECO:0000313" key="6">
    <source>
        <dbReference type="Proteomes" id="UP000265040"/>
    </source>
</evidence>
<feature type="compositionally biased region" description="Low complexity" evidence="2">
    <location>
        <begin position="571"/>
        <end position="581"/>
    </location>
</feature>
<dbReference type="InterPro" id="IPR003599">
    <property type="entry name" value="Ig_sub"/>
</dbReference>
<evidence type="ECO:0000259" key="4">
    <source>
        <dbReference type="PROSITE" id="PS50835"/>
    </source>
</evidence>
<feature type="coiled-coil region" evidence="1">
    <location>
        <begin position="951"/>
        <end position="1057"/>
    </location>
</feature>
<feature type="compositionally biased region" description="Polar residues" evidence="2">
    <location>
        <begin position="1845"/>
        <end position="1856"/>
    </location>
</feature>
<feature type="coiled-coil region" evidence="1">
    <location>
        <begin position="700"/>
        <end position="727"/>
    </location>
</feature>
<dbReference type="Proteomes" id="UP000265040">
    <property type="component" value="Chromosome 21"/>
</dbReference>
<evidence type="ECO:0000313" key="5">
    <source>
        <dbReference type="Ensembl" id="ENSATEP00000017867.3"/>
    </source>
</evidence>
<proteinExistence type="predicted"/>
<feature type="region of interest" description="Disordered" evidence="2">
    <location>
        <begin position="1"/>
        <end position="31"/>
    </location>
</feature>
<feature type="region of interest" description="Disordered" evidence="2">
    <location>
        <begin position="1483"/>
        <end position="1545"/>
    </location>
</feature>
<name>A0A3Q1I8L1_ANATE</name>
<dbReference type="STRING" id="64144.ENSATEP00000017867"/>
<keyword evidence="1" id="KW-0175">Coiled coil</keyword>
<feature type="compositionally biased region" description="Polar residues" evidence="2">
    <location>
        <begin position="301"/>
        <end position="339"/>
    </location>
</feature>
<feature type="compositionally biased region" description="Polar residues" evidence="2">
    <location>
        <begin position="428"/>
        <end position="441"/>
    </location>
</feature>
<feature type="compositionally biased region" description="Low complexity" evidence="2">
    <location>
        <begin position="1415"/>
        <end position="1429"/>
    </location>
</feature>
<feature type="region of interest" description="Disordered" evidence="2">
    <location>
        <begin position="531"/>
        <end position="581"/>
    </location>
</feature>
<dbReference type="InterPro" id="IPR013783">
    <property type="entry name" value="Ig-like_fold"/>
</dbReference>
<reference evidence="5" key="2">
    <citation type="submission" date="2025-08" db="UniProtKB">
        <authorList>
            <consortium name="Ensembl"/>
        </authorList>
    </citation>
    <scope>IDENTIFICATION</scope>
</reference>
<evidence type="ECO:0000256" key="1">
    <source>
        <dbReference type="SAM" id="Coils"/>
    </source>
</evidence>
<dbReference type="CTD" id="285025"/>
<dbReference type="InParanoid" id="A0A3Q1I8L1"/>
<feature type="region of interest" description="Disordered" evidence="2">
    <location>
        <begin position="1826"/>
        <end position="1856"/>
    </location>
</feature>
<feature type="compositionally biased region" description="Basic and acidic residues" evidence="2">
    <location>
        <begin position="1511"/>
        <end position="1521"/>
    </location>
</feature>
<feature type="coiled-coil region" evidence="1">
    <location>
        <begin position="598"/>
        <end position="648"/>
    </location>
</feature>
<feature type="compositionally biased region" description="Basic and acidic residues" evidence="2">
    <location>
        <begin position="340"/>
        <end position="359"/>
    </location>
</feature>
<dbReference type="GO" id="GO:0004672">
    <property type="term" value="F:protein kinase activity"/>
    <property type="evidence" value="ECO:0007669"/>
    <property type="project" value="TreeGrafter"/>
</dbReference>
<dbReference type="PROSITE" id="PS50835">
    <property type="entry name" value="IG_LIKE"/>
    <property type="match status" value="1"/>
</dbReference>
<dbReference type="InterPro" id="IPR007110">
    <property type="entry name" value="Ig-like_dom"/>
</dbReference>
<evidence type="ECO:0000256" key="3">
    <source>
        <dbReference type="SAM" id="Phobius"/>
    </source>
</evidence>
<feature type="region of interest" description="Disordered" evidence="2">
    <location>
        <begin position="378"/>
        <end position="446"/>
    </location>
</feature>
<feature type="compositionally biased region" description="Polar residues" evidence="2">
    <location>
        <begin position="1524"/>
        <end position="1535"/>
    </location>
</feature>
<feature type="compositionally biased region" description="Polar residues" evidence="2">
    <location>
        <begin position="1498"/>
        <end position="1510"/>
    </location>
</feature>
<feature type="region of interest" description="Disordered" evidence="2">
    <location>
        <begin position="1759"/>
        <end position="1811"/>
    </location>
</feature>
<keyword evidence="3" id="KW-0812">Transmembrane</keyword>
<keyword evidence="3" id="KW-0472">Membrane</keyword>
<feature type="compositionally biased region" description="Basic and acidic residues" evidence="2">
    <location>
        <begin position="416"/>
        <end position="427"/>
    </location>
</feature>
<feature type="compositionally biased region" description="Low complexity" evidence="2">
    <location>
        <begin position="1778"/>
        <end position="1791"/>
    </location>
</feature>
<feature type="compositionally biased region" description="Pro residues" evidence="2">
    <location>
        <begin position="1830"/>
        <end position="1841"/>
    </location>
</feature>
<feature type="coiled-coil region" evidence="1">
    <location>
        <begin position="77"/>
        <end position="114"/>
    </location>
</feature>
<dbReference type="SUPFAM" id="SSF48726">
    <property type="entry name" value="Immunoglobulin"/>
    <property type="match status" value="1"/>
</dbReference>
<evidence type="ECO:0000256" key="2">
    <source>
        <dbReference type="SAM" id="MobiDB-lite"/>
    </source>
</evidence>
<dbReference type="GeneID" id="113173197"/>
<feature type="compositionally biased region" description="Basic and acidic residues" evidence="2">
    <location>
        <begin position="398"/>
        <end position="408"/>
    </location>
</feature>
<dbReference type="InterPro" id="IPR036179">
    <property type="entry name" value="Ig-like_dom_sf"/>
</dbReference>
<protein>
    <recommendedName>
        <fullName evidence="4">Ig-like domain-containing protein</fullName>
    </recommendedName>
</protein>
<keyword evidence="6" id="KW-1185">Reference proteome</keyword>
<dbReference type="Gene3D" id="2.60.40.10">
    <property type="entry name" value="Immunoglobulins"/>
    <property type="match status" value="1"/>
</dbReference>
<dbReference type="SMART" id="SM00409">
    <property type="entry name" value="IG"/>
    <property type="match status" value="1"/>
</dbReference>
<dbReference type="Pfam" id="PF07679">
    <property type="entry name" value="I-set"/>
    <property type="match status" value="1"/>
</dbReference>
<dbReference type="PANTHER" id="PTHR47633">
    <property type="entry name" value="IMMUNOGLOBULIN"/>
    <property type="match status" value="1"/>
</dbReference>
<feature type="domain" description="Ig-like" evidence="4">
    <location>
        <begin position="1859"/>
        <end position="1944"/>
    </location>
</feature>
<reference evidence="5" key="1">
    <citation type="submission" date="2021-04" db="EMBL/GenBank/DDBJ databases">
        <authorList>
            <consortium name="Wellcome Sanger Institute Data Sharing"/>
        </authorList>
    </citation>
    <scope>NUCLEOTIDE SEQUENCE [LARGE SCALE GENOMIC DNA]</scope>
</reference>
<dbReference type="InterPro" id="IPR013098">
    <property type="entry name" value="Ig_I-set"/>
</dbReference>